<keyword evidence="2" id="KW-1185">Reference proteome</keyword>
<organism evidence="1 2">
    <name type="scientific">Sphaerodactylus townsendi</name>
    <dbReference type="NCBI Taxonomy" id="933632"/>
    <lineage>
        <taxon>Eukaryota</taxon>
        <taxon>Metazoa</taxon>
        <taxon>Chordata</taxon>
        <taxon>Craniata</taxon>
        <taxon>Vertebrata</taxon>
        <taxon>Euteleostomi</taxon>
        <taxon>Lepidosauria</taxon>
        <taxon>Squamata</taxon>
        <taxon>Bifurcata</taxon>
        <taxon>Gekkota</taxon>
        <taxon>Sphaerodactylidae</taxon>
        <taxon>Sphaerodactylus</taxon>
    </lineage>
</organism>
<evidence type="ECO:0000313" key="2">
    <source>
        <dbReference type="Proteomes" id="UP000827872"/>
    </source>
</evidence>
<dbReference type="Proteomes" id="UP000827872">
    <property type="component" value="Linkage Group LG06"/>
</dbReference>
<sequence length="284" mass="31047">MSACSRPGSLCLVPLIPTDMENEDWGLGAELDSTSIKTEPAVEAAPGLAPSVSLTATASAMTLEGEASPPQEDDTAKPLNHKAVPEIKLEPHEVDQFLNFSSKEAMDALHMPPTPPSSHGSDSEGGLSPSRSLPPSSPTQLQAGGKVTPRVASVLTNSPLLTAPHKLQGTGPLILTEEEKRTLIAEGYPIPTKLPLTKAEEKALKKIRRKIKNKISAQESRRKKKEYMDSLEKKVESCSTENSELRKKVEVLENTNSFEQCDRQEQGNCYAKTYFDKEQRSRMR</sequence>
<comment type="caution">
    <text evidence="1">The sequence shown here is derived from an EMBL/GenBank/DDBJ whole genome shotgun (WGS) entry which is preliminary data.</text>
</comment>
<gene>
    <name evidence="1" type="primary">CREB3L2_1</name>
    <name evidence="1" type="ORF">K3G42_011880</name>
</gene>
<protein>
    <submittedName>
        <fullName evidence="1">Cyclic AMP-responsive element-binding protein 3-like protein 2</fullName>
    </submittedName>
</protein>
<proteinExistence type="predicted"/>
<evidence type="ECO:0000313" key="1">
    <source>
        <dbReference type="EMBL" id="KAH8006712.1"/>
    </source>
</evidence>
<accession>A0ACB8FMW1</accession>
<name>A0ACB8FMW1_9SAUR</name>
<dbReference type="EMBL" id="CM037619">
    <property type="protein sequence ID" value="KAH8006712.1"/>
    <property type="molecule type" value="Genomic_DNA"/>
</dbReference>
<reference evidence="1" key="1">
    <citation type="submission" date="2021-08" db="EMBL/GenBank/DDBJ databases">
        <title>The first chromosome-level gecko genome reveals the dynamic sex chromosomes of Neotropical dwarf geckos (Sphaerodactylidae: Sphaerodactylus).</title>
        <authorList>
            <person name="Pinto B.J."/>
            <person name="Keating S.E."/>
            <person name="Gamble T."/>
        </authorList>
    </citation>
    <scope>NUCLEOTIDE SEQUENCE</scope>
    <source>
        <strain evidence="1">TG3544</strain>
    </source>
</reference>